<proteinExistence type="predicted"/>
<evidence type="ECO:0008006" key="5">
    <source>
        <dbReference type="Google" id="ProtNLM"/>
    </source>
</evidence>
<evidence type="ECO:0000313" key="3">
    <source>
        <dbReference type="EMBL" id="BAY14505.1"/>
    </source>
</evidence>
<dbReference type="Gene3D" id="1.10.760.10">
    <property type="entry name" value="Cytochrome c-like domain"/>
    <property type="match status" value="1"/>
</dbReference>
<evidence type="ECO:0000313" key="4">
    <source>
        <dbReference type="Proteomes" id="UP000218287"/>
    </source>
</evidence>
<evidence type="ECO:0000256" key="2">
    <source>
        <dbReference type="SAM" id="Phobius"/>
    </source>
</evidence>
<dbReference type="GO" id="GO:0020037">
    <property type="term" value="F:heme binding"/>
    <property type="evidence" value="ECO:0007669"/>
    <property type="project" value="InterPro"/>
</dbReference>
<protein>
    <recommendedName>
        <fullName evidence="5">Cytochrome c domain-containing protein</fullName>
    </recommendedName>
</protein>
<dbReference type="InterPro" id="IPR036909">
    <property type="entry name" value="Cyt_c-like_dom_sf"/>
</dbReference>
<keyword evidence="2" id="KW-0812">Transmembrane</keyword>
<feature type="transmembrane region" description="Helical" evidence="2">
    <location>
        <begin position="34"/>
        <end position="53"/>
    </location>
</feature>
<dbReference type="Proteomes" id="UP000218287">
    <property type="component" value="Chromosome"/>
</dbReference>
<dbReference type="AlphaFoldDB" id="A0A1Z4GAF2"/>
<keyword evidence="2" id="KW-1133">Transmembrane helix</keyword>
<evidence type="ECO:0000256" key="1">
    <source>
        <dbReference type="SAM" id="MobiDB-lite"/>
    </source>
</evidence>
<accession>A0A1Z4GAF2</accession>
<dbReference type="GO" id="GO:0009055">
    <property type="term" value="F:electron transfer activity"/>
    <property type="evidence" value="ECO:0007669"/>
    <property type="project" value="InterPro"/>
</dbReference>
<name>A0A1Z4GAF2_9CYAN</name>
<feature type="compositionally biased region" description="Polar residues" evidence="1">
    <location>
        <begin position="413"/>
        <end position="423"/>
    </location>
</feature>
<keyword evidence="2" id="KW-0472">Membrane</keyword>
<organism evidence="3 4">
    <name type="scientific">Anabaenopsis circularis NIES-21</name>
    <dbReference type="NCBI Taxonomy" id="1085406"/>
    <lineage>
        <taxon>Bacteria</taxon>
        <taxon>Bacillati</taxon>
        <taxon>Cyanobacteriota</taxon>
        <taxon>Cyanophyceae</taxon>
        <taxon>Nostocales</taxon>
        <taxon>Nodulariaceae</taxon>
        <taxon>Anabaenopsis</taxon>
    </lineage>
</organism>
<sequence>MIDSLVESNFPIQTSKLMRERNILRFTRKRKLPTLLLIVCCSFALAIFSAALFPEIGLASIFSSAPIGSNVPDDATLLAQRQTEVTANVFDVAEPSPGTVFTPAERVPRKKFGVVGTFPLGLRDLDALVYPSATKTQREALVEGIAFFTTPHLAVEGAGPIANQQMCLGCHLSSAEATPNSRVVRDVSNVSRAARSTPTNFKFTALDPATGGGRPADNLDAINNTGLTAAFTTFGDYNPAQNIFDPLDGVARGGASPRLGGFVQHTRFSIPQCLPERIPTIAEDPNLPNIDPVTKLSSLGFRRGVVEFAGPPYIGRGLMEAIPTNDIRRFEDEGSDTQSIPSSLNNATIFACTGDCITGKTNTIPTPSGTAITAGSAFAGGVGRFGLRANGVEILQFVAGGLQGEVGFTSILNRNEPTESPTNRGRPGCDDPYPDTLESHLSVPLSERNFLRMTAPPEFGDTLLAVLNNPTRSRPAQSPEGQVKRGAELFGIDLVAFSNRMIPGRFPGGGDGRDPNAINRSDSMVSCASCHIPVQRTGQSPATTTRDGAIVAQHLSYKWAPIFSDLLLHNVPQIDAERWASLPRDPLVVNRKYQPTLSKEQDATNAVGRSFATFDIPRNLAGDVFANGQAAAFGDEFRTPPLMGLGRMGPPFLHDARVYLSRLTFNTNPAGTVFTNNQVTNAPLVVRTLDDAIRAAIELHDLPAPDDSRTPAGGGCPVPPGGAVGNISYGSSPSGVICPPYNSEVSRTHRSDAKEVIRRYRSLSPSDQQSIIEFLKEL</sequence>
<gene>
    <name evidence="3" type="ORF">NIES21_02620</name>
</gene>
<keyword evidence="4" id="KW-1185">Reference proteome</keyword>
<reference evidence="3 4" key="1">
    <citation type="submission" date="2017-06" db="EMBL/GenBank/DDBJ databases">
        <title>Genome sequencing of cyanobaciteial culture collection at National Institute for Environmental Studies (NIES).</title>
        <authorList>
            <person name="Hirose Y."/>
            <person name="Shimura Y."/>
            <person name="Fujisawa T."/>
            <person name="Nakamura Y."/>
            <person name="Kawachi M."/>
        </authorList>
    </citation>
    <scope>NUCLEOTIDE SEQUENCE [LARGE SCALE GENOMIC DNA]</scope>
    <source>
        <strain evidence="3 4">NIES-21</strain>
    </source>
</reference>
<feature type="region of interest" description="Disordered" evidence="1">
    <location>
        <begin position="413"/>
        <end position="437"/>
    </location>
</feature>
<dbReference type="EMBL" id="AP018174">
    <property type="protein sequence ID" value="BAY14505.1"/>
    <property type="molecule type" value="Genomic_DNA"/>
</dbReference>